<gene>
    <name evidence="3" type="ORF">BW733_01070</name>
</gene>
<dbReference type="PANTHER" id="PTHR33375:SF1">
    <property type="entry name" value="CHROMOSOME-PARTITIONING PROTEIN PARB-RELATED"/>
    <property type="match status" value="1"/>
</dbReference>
<dbReference type="KEGG" id="tfa:BW733_01070"/>
<dbReference type="InterPro" id="IPR036086">
    <property type="entry name" value="ParB/Sulfiredoxin_sf"/>
</dbReference>
<proteinExistence type="predicted"/>
<protein>
    <submittedName>
        <fullName evidence="3">Chromosome partitioning protein ParB</fullName>
    </submittedName>
</protein>
<feature type="region of interest" description="Disordered" evidence="1">
    <location>
        <begin position="121"/>
        <end position="159"/>
    </location>
</feature>
<keyword evidence="4" id="KW-1185">Reference proteome</keyword>
<dbReference type="SUPFAM" id="SSF110849">
    <property type="entry name" value="ParB/Sulfiredoxin"/>
    <property type="match status" value="1"/>
</dbReference>
<evidence type="ECO:0000313" key="3">
    <source>
        <dbReference type="EMBL" id="AQP49632.1"/>
    </source>
</evidence>
<dbReference type="GO" id="GO:0045881">
    <property type="term" value="P:positive regulation of sporulation resulting in formation of a cellular spore"/>
    <property type="evidence" value="ECO:0007669"/>
    <property type="project" value="TreeGrafter"/>
</dbReference>
<dbReference type="OrthoDB" id="3176965at2"/>
<dbReference type="STRING" id="399497.BW733_01070"/>
<evidence type="ECO:0000256" key="1">
    <source>
        <dbReference type="SAM" id="MobiDB-lite"/>
    </source>
</evidence>
<dbReference type="InterPro" id="IPR003115">
    <property type="entry name" value="ParB_N"/>
</dbReference>
<feature type="domain" description="ParB-like N-terminal" evidence="2">
    <location>
        <begin position="11"/>
        <end position="95"/>
    </location>
</feature>
<dbReference type="GO" id="GO:0005694">
    <property type="term" value="C:chromosome"/>
    <property type="evidence" value="ECO:0007669"/>
    <property type="project" value="TreeGrafter"/>
</dbReference>
<dbReference type="Pfam" id="PF02195">
    <property type="entry name" value="ParB_N"/>
    <property type="match status" value="1"/>
</dbReference>
<dbReference type="AlphaFoldDB" id="A0A1Q2CU57"/>
<dbReference type="PANTHER" id="PTHR33375">
    <property type="entry name" value="CHROMOSOME-PARTITIONING PROTEIN PARB-RELATED"/>
    <property type="match status" value="1"/>
</dbReference>
<dbReference type="GO" id="GO:0007059">
    <property type="term" value="P:chromosome segregation"/>
    <property type="evidence" value="ECO:0007669"/>
    <property type="project" value="TreeGrafter"/>
</dbReference>
<dbReference type="Gene3D" id="3.90.1530.30">
    <property type="match status" value="1"/>
</dbReference>
<dbReference type="InterPro" id="IPR050336">
    <property type="entry name" value="Chromosome_partition/occlusion"/>
</dbReference>
<dbReference type="RefSeq" id="WP_077347112.1">
    <property type="nucleotide sequence ID" value="NZ_CP019607.1"/>
</dbReference>
<reference evidence="3 4" key="1">
    <citation type="journal article" date="2008" name="Int. J. Syst. Evol. Microbiol.">
        <title>Tessaracoccus flavescens sp. nov., isolated from marine sediment.</title>
        <authorList>
            <person name="Lee D.W."/>
            <person name="Lee S.D."/>
        </authorList>
    </citation>
    <scope>NUCLEOTIDE SEQUENCE [LARGE SCALE GENOMIC DNA]</scope>
    <source>
        <strain evidence="3 4">SST-39T</strain>
    </source>
</reference>
<sequence>MSEVQAGGVQLDRVVDSIIVGTRHRADLGDIDALAASIEREGLLQPLTVTIDGVLVCGARRLAAIKQLRWRTVNVWVRSGLSDRLGQLLGEQDDNALHKPLTQLEAAALYRELKQEMAEDAARRQAATRFTSDHQPGSDGGGQCPPPSTGSDKQFGKTREQAAAMIGGGASYKTFERIGYLERIAADLAQPEPLRAQAAAGLEQIEAGAPVHPIFQAVRDAATIAQDVREVDLHQMADEAVARATAAKKQKGKTPAPRPVPLTDVDGEPVRYPVRAFIHTWGELTQWWTHYDPDQLAAELSDEQIESFLDTAVGTSRFAEELRAARDREPANDAPSARGHLRAL</sequence>
<feature type="region of interest" description="Disordered" evidence="1">
    <location>
        <begin position="245"/>
        <end position="264"/>
    </location>
</feature>
<feature type="region of interest" description="Disordered" evidence="1">
    <location>
        <begin position="323"/>
        <end position="344"/>
    </location>
</feature>
<evidence type="ECO:0000313" key="4">
    <source>
        <dbReference type="Proteomes" id="UP000188235"/>
    </source>
</evidence>
<dbReference type="SMART" id="SM00470">
    <property type="entry name" value="ParB"/>
    <property type="match status" value="1"/>
</dbReference>
<evidence type="ECO:0000259" key="2">
    <source>
        <dbReference type="SMART" id="SM00470"/>
    </source>
</evidence>
<dbReference type="Proteomes" id="UP000188235">
    <property type="component" value="Chromosome"/>
</dbReference>
<name>A0A1Q2CU57_9ACTN</name>
<accession>A0A1Q2CU57</accession>
<dbReference type="EMBL" id="CP019607">
    <property type="protein sequence ID" value="AQP49632.1"/>
    <property type="molecule type" value="Genomic_DNA"/>
</dbReference>
<organism evidence="3 4">
    <name type="scientific">Tessaracoccus flavescens</name>
    <dbReference type="NCBI Taxonomy" id="399497"/>
    <lineage>
        <taxon>Bacteria</taxon>
        <taxon>Bacillati</taxon>
        <taxon>Actinomycetota</taxon>
        <taxon>Actinomycetes</taxon>
        <taxon>Propionibacteriales</taxon>
        <taxon>Propionibacteriaceae</taxon>
        <taxon>Tessaracoccus</taxon>
    </lineage>
</organism>